<keyword evidence="11 12" id="KW-0407">Ion channel</keyword>
<dbReference type="InterPro" id="IPR001873">
    <property type="entry name" value="ENaC"/>
</dbReference>
<name>A0ABM1S390_LIMPO</name>
<evidence type="ECO:0000256" key="6">
    <source>
        <dbReference type="ARBA" id="ARBA00022989"/>
    </source>
</evidence>
<keyword evidence="5 12" id="KW-0812">Transmembrane</keyword>
<evidence type="ECO:0000256" key="10">
    <source>
        <dbReference type="ARBA" id="ARBA00023201"/>
    </source>
</evidence>
<keyword evidence="10 12" id="KW-0739">Sodium transport</keyword>
<dbReference type="Pfam" id="PF00858">
    <property type="entry name" value="ASC"/>
    <property type="match status" value="1"/>
</dbReference>
<dbReference type="PANTHER" id="PTHR11690">
    <property type="entry name" value="AMILORIDE-SENSITIVE SODIUM CHANNEL-RELATED"/>
    <property type="match status" value="1"/>
</dbReference>
<dbReference type="PRINTS" id="PR01078">
    <property type="entry name" value="AMINACHANNEL"/>
</dbReference>
<organism evidence="13 14">
    <name type="scientific">Limulus polyphemus</name>
    <name type="common">Atlantic horseshoe crab</name>
    <dbReference type="NCBI Taxonomy" id="6850"/>
    <lineage>
        <taxon>Eukaryota</taxon>
        <taxon>Metazoa</taxon>
        <taxon>Ecdysozoa</taxon>
        <taxon>Arthropoda</taxon>
        <taxon>Chelicerata</taxon>
        <taxon>Merostomata</taxon>
        <taxon>Xiphosura</taxon>
        <taxon>Limulidae</taxon>
        <taxon>Limulus</taxon>
    </lineage>
</organism>
<dbReference type="RefSeq" id="XP_022238095.1">
    <property type="nucleotide sequence ID" value="XM_022382387.1"/>
</dbReference>
<dbReference type="Gene3D" id="1.10.287.770">
    <property type="entry name" value="YojJ-like"/>
    <property type="match status" value="1"/>
</dbReference>
<dbReference type="PANTHER" id="PTHR11690:SF248">
    <property type="entry name" value="PICKPOCKET 17, ISOFORM A"/>
    <property type="match status" value="1"/>
</dbReference>
<evidence type="ECO:0000256" key="12">
    <source>
        <dbReference type="RuleBase" id="RU000679"/>
    </source>
</evidence>
<proteinExistence type="inferred from homology"/>
<protein>
    <submittedName>
        <fullName evidence="14">FMRFamide-activated amiloride-sensitive sodium channel-like</fullName>
    </submittedName>
</protein>
<keyword evidence="3 12" id="KW-0813">Transport</keyword>
<evidence type="ECO:0000256" key="4">
    <source>
        <dbReference type="ARBA" id="ARBA00022461"/>
    </source>
</evidence>
<evidence type="ECO:0000256" key="9">
    <source>
        <dbReference type="ARBA" id="ARBA00023136"/>
    </source>
</evidence>
<keyword evidence="9" id="KW-0472">Membrane</keyword>
<gene>
    <name evidence="14" type="primary">LOC106478731</name>
</gene>
<comment type="similarity">
    <text evidence="2 12">Belongs to the amiloride-sensitive sodium channel (TC 1.A.6) family.</text>
</comment>
<evidence type="ECO:0000256" key="1">
    <source>
        <dbReference type="ARBA" id="ARBA00004141"/>
    </source>
</evidence>
<keyword evidence="6" id="KW-1133">Transmembrane helix</keyword>
<evidence type="ECO:0000256" key="7">
    <source>
        <dbReference type="ARBA" id="ARBA00023053"/>
    </source>
</evidence>
<evidence type="ECO:0000313" key="13">
    <source>
        <dbReference type="Proteomes" id="UP000694941"/>
    </source>
</evidence>
<accession>A0ABM1S390</accession>
<dbReference type="Proteomes" id="UP000694941">
    <property type="component" value="Unplaced"/>
</dbReference>
<keyword evidence="13" id="KW-1185">Reference proteome</keyword>
<evidence type="ECO:0000256" key="5">
    <source>
        <dbReference type="ARBA" id="ARBA00022692"/>
    </source>
</evidence>
<keyword evidence="7" id="KW-0915">Sodium</keyword>
<evidence type="ECO:0000313" key="14">
    <source>
        <dbReference type="RefSeq" id="XP_022238095.1"/>
    </source>
</evidence>
<dbReference type="GeneID" id="106478731"/>
<keyword evidence="4 12" id="KW-0894">Sodium channel</keyword>
<keyword evidence="8 12" id="KW-0406">Ion transport</keyword>
<evidence type="ECO:0000256" key="3">
    <source>
        <dbReference type="ARBA" id="ARBA00022448"/>
    </source>
</evidence>
<evidence type="ECO:0000256" key="2">
    <source>
        <dbReference type="ARBA" id="ARBA00007193"/>
    </source>
</evidence>
<evidence type="ECO:0000256" key="8">
    <source>
        <dbReference type="ARBA" id="ARBA00023065"/>
    </source>
</evidence>
<comment type="subcellular location">
    <subcellularLocation>
        <location evidence="1">Membrane</location>
        <topology evidence="1">Multi-pass membrane protein</topology>
    </subcellularLocation>
</comment>
<evidence type="ECO:0000256" key="11">
    <source>
        <dbReference type="ARBA" id="ARBA00023303"/>
    </source>
</evidence>
<dbReference type="Gene3D" id="2.60.470.10">
    <property type="entry name" value="Acid-sensing ion channels like domains"/>
    <property type="match status" value="1"/>
</dbReference>
<sequence>MIPCLSYFTSDKKLLKVPIRLEAAVCNPKNPLSKEQTEKLAIMSAYSQLNDSYRRLAGHQAKDFFKRCTFRGYDCSYSNFSQFTNFMYGNCYSFNVLPLLEDGEDLLIAYSTGRLSGLRLEMDVELEDYVGDSVMPIGVRLVIHDPHVLPDPTYYGMDIPPFKETTVTVKQVSRKRLQAPYQDKCKENVMSTGEIGYTQEMCMTKCAQEENMRQCNCVDPTLDPFIKDDAILCDLMNRTHVCCLDDVHNNLRTKADLCDCPLPCETTTYDLMVSSTILATRNTSKDNLYPYQGSLLRLEIYFETLYQLVYQQVPKYEIAELYSQLGGQLSLWLGISLVSFFESVELLVMVFQFYWQRCIISNSN</sequence>
<reference evidence="14" key="1">
    <citation type="submission" date="2025-08" db="UniProtKB">
        <authorList>
            <consortium name="RefSeq"/>
        </authorList>
    </citation>
    <scope>IDENTIFICATION</scope>
    <source>
        <tissue evidence="14">Muscle</tissue>
    </source>
</reference>